<dbReference type="OrthoDB" id="96435at2759"/>
<comment type="caution">
    <text evidence="1">The sequence shown here is derived from an EMBL/GenBank/DDBJ whole genome shotgun (WGS) entry which is preliminary data.</text>
</comment>
<dbReference type="EMBL" id="NBNE01000651">
    <property type="protein sequence ID" value="OWZ18041.1"/>
    <property type="molecule type" value="Genomic_DNA"/>
</dbReference>
<accession>A0A225WJY3</accession>
<proteinExistence type="predicted"/>
<dbReference type="Proteomes" id="UP000198211">
    <property type="component" value="Unassembled WGS sequence"/>
</dbReference>
<evidence type="ECO:0000313" key="1">
    <source>
        <dbReference type="EMBL" id="OWZ18041.1"/>
    </source>
</evidence>
<organism evidence="1 2">
    <name type="scientific">Phytophthora megakarya</name>
    <dbReference type="NCBI Taxonomy" id="4795"/>
    <lineage>
        <taxon>Eukaryota</taxon>
        <taxon>Sar</taxon>
        <taxon>Stramenopiles</taxon>
        <taxon>Oomycota</taxon>
        <taxon>Peronosporomycetes</taxon>
        <taxon>Peronosporales</taxon>
        <taxon>Peronosporaceae</taxon>
        <taxon>Phytophthora</taxon>
    </lineage>
</organism>
<reference evidence="2" key="1">
    <citation type="submission" date="2017-03" db="EMBL/GenBank/DDBJ databases">
        <title>Phytopthora megakarya and P. palmivora, two closely related causual agents of cacao black pod achieved similar genome size and gene model numbers by different mechanisms.</title>
        <authorList>
            <person name="Ali S."/>
            <person name="Shao J."/>
            <person name="Larry D.J."/>
            <person name="Kronmiller B."/>
            <person name="Shen D."/>
            <person name="Strem M.D."/>
            <person name="Melnick R.L."/>
            <person name="Guiltinan M.J."/>
            <person name="Tyler B.M."/>
            <person name="Meinhardt L.W."/>
            <person name="Bailey B.A."/>
        </authorList>
    </citation>
    <scope>NUCLEOTIDE SEQUENCE [LARGE SCALE GENOMIC DNA]</scope>
    <source>
        <strain evidence="2">zdho120</strain>
    </source>
</reference>
<protein>
    <submittedName>
        <fullName evidence="1">Uncharacterized protein</fullName>
    </submittedName>
</protein>
<keyword evidence="2" id="KW-1185">Reference proteome</keyword>
<name>A0A225WJY3_9STRA</name>
<dbReference type="AlphaFoldDB" id="A0A225WJY3"/>
<gene>
    <name evidence="1" type="ORF">PHMEG_0007926</name>
</gene>
<evidence type="ECO:0000313" key="2">
    <source>
        <dbReference type="Proteomes" id="UP000198211"/>
    </source>
</evidence>
<sequence length="154" mass="17235">MPCPCITGSGRKQKKDQRTAIAYADKNAVLEYISDGHHLAQTIAEFYDCLDKKQLRAEKKQINKWVKTRVHIRNVCVSGRGTHLNSRHLGDATVLPKDADQQIVLCMNTLRKDGARVSWPMLTLQAKEVAADKGLGEDKFAADDDLEHCSDTDE</sequence>